<dbReference type="GO" id="GO:0000993">
    <property type="term" value="F:RNA polymerase II complex binding"/>
    <property type="evidence" value="ECO:0007669"/>
    <property type="project" value="TreeGrafter"/>
</dbReference>
<keyword evidence="3" id="KW-0804">Transcription</keyword>
<accession>S6BKP3</accession>
<sequence>MDGSQELFDSNWDTRDTHESSSAYWADKGSMPAILVLKKLCGAGSNVEFAIESSGVLLCRIPDQNIAVNMLDPSGICSRRGEAYSIGDVILLLCIRRTDYSYSSITQRGFKYVNVLERDRIKSILTDPDTVSELLEAKVRYTVLNGDLGNVGPSDPDEEDTKLPVQPDKCKRSVSEVLTMVDGWRTDFMGTCAEEGSDTYKVARKKYRNLCVFAATVLDRPLRTRISLLTAHGEGFERVLQKLDSVESLKSEPQSRPAKKLVANVLPTQHKMRVLDEICSKYRKKPVIIVPSSSMSLLCRQNIKQLLEDHQFVDAQESVRTGGPVTSTLPMNAVEVVHNICGRAIKFRVVESSYTSKFTTSDWISVVCVVLNVKGGQWQFKGYPFESLVDIFVTMKGVLFTYDTDSVPAEMNNWDVKVLRINRSHRHHDASIAKEFWEYLESFLLQPRQRKIHSSKRLS</sequence>
<reference evidence="6" key="1">
    <citation type="journal article" date="2014" name="BMC Genomics">
        <title>The Babesia bovis gene and promoter model: an update from full-length EST analysis.</title>
        <authorList>
            <person name="Yamagishi J."/>
            <person name="Wakaguri H."/>
            <person name="Yokoyama N."/>
            <person name="Yamashita R."/>
            <person name="Suzuki Y."/>
            <person name="Xuan X."/>
            <person name="Igarashi I."/>
        </authorList>
    </citation>
    <scope>NUCLEOTIDE SEQUENCE</scope>
    <source>
        <strain evidence="6">Texas</strain>
    </source>
</reference>
<feature type="domain" description="Cell division control protein 73 C-terminal" evidence="5">
    <location>
        <begin position="283"/>
        <end position="443"/>
    </location>
</feature>
<comment type="subcellular location">
    <subcellularLocation>
        <location evidence="1">Nucleus</location>
    </subcellularLocation>
</comment>
<dbReference type="InterPro" id="IPR038103">
    <property type="entry name" value="CDC73_C_sf"/>
</dbReference>
<gene>
    <name evidence="6" type="primary">BBOV_II002840</name>
</gene>
<dbReference type="PANTHER" id="PTHR12466">
    <property type="entry name" value="CDC73 DOMAIN PROTEIN"/>
    <property type="match status" value="1"/>
</dbReference>
<evidence type="ECO:0000256" key="2">
    <source>
        <dbReference type="ARBA" id="ARBA00010427"/>
    </source>
</evidence>
<protein>
    <recommendedName>
        <fullName evidence="5">Cell division control protein 73 C-terminal domain-containing protein</fullName>
    </recommendedName>
</protein>
<organism evidence="6">
    <name type="scientific">Babesia bovis</name>
    <dbReference type="NCBI Taxonomy" id="5865"/>
    <lineage>
        <taxon>Eukaryota</taxon>
        <taxon>Sar</taxon>
        <taxon>Alveolata</taxon>
        <taxon>Apicomplexa</taxon>
        <taxon>Aconoidasida</taxon>
        <taxon>Piroplasmida</taxon>
        <taxon>Babesiidae</taxon>
        <taxon>Babesia</taxon>
    </lineage>
</organism>
<evidence type="ECO:0000256" key="3">
    <source>
        <dbReference type="ARBA" id="ARBA00023163"/>
    </source>
</evidence>
<evidence type="ECO:0000256" key="4">
    <source>
        <dbReference type="ARBA" id="ARBA00023242"/>
    </source>
</evidence>
<keyword evidence="4" id="KW-0539">Nucleus</keyword>
<dbReference type="Pfam" id="PF05179">
    <property type="entry name" value="CDC73_C"/>
    <property type="match status" value="1"/>
</dbReference>
<dbReference type="VEuPathDB" id="PiroplasmaDB:BBOV_II002840"/>
<dbReference type="EMBL" id="AK440703">
    <property type="protein sequence ID" value="BAN64497.1"/>
    <property type="molecule type" value="mRNA"/>
</dbReference>
<evidence type="ECO:0000313" key="6">
    <source>
        <dbReference type="EMBL" id="BAN64497.1"/>
    </source>
</evidence>
<proteinExistence type="evidence at transcript level"/>
<dbReference type="AlphaFoldDB" id="S6BKP3"/>
<dbReference type="Gene3D" id="3.40.50.11990">
    <property type="entry name" value="RNA polymerase II accessory factor, Cdc73 C-terminal domain"/>
    <property type="match status" value="1"/>
</dbReference>
<name>S6BKP3_BABBO</name>
<dbReference type="GO" id="GO:0016593">
    <property type="term" value="C:Cdc73/Paf1 complex"/>
    <property type="evidence" value="ECO:0007669"/>
    <property type="project" value="InterPro"/>
</dbReference>
<dbReference type="InterPro" id="IPR007852">
    <property type="entry name" value="Cdc73/Parafibromin"/>
</dbReference>
<dbReference type="PANTHER" id="PTHR12466:SF8">
    <property type="entry name" value="PARAFIBROMIN"/>
    <property type="match status" value="1"/>
</dbReference>
<dbReference type="GO" id="GO:0032968">
    <property type="term" value="P:positive regulation of transcription elongation by RNA polymerase II"/>
    <property type="evidence" value="ECO:0007669"/>
    <property type="project" value="TreeGrafter"/>
</dbReference>
<evidence type="ECO:0000256" key="1">
    <source>
        <dbReference type="ARBA" id="ARBA00004123"/>
    </source>
</evidence>
<evidence type="ECO:0000259" key="5">
    <source>
        <dbReference type="Pfam" id="PF05179"/>
    </source>
</evidence>
<dbReference type="GO" id="GO:0006368">
    <property type="term" value="P:transcription elongation by RNA polymerase II"/>
    <property type="evidence" value="ECO:0007669"/>
    <property type="project" value="InterPro"/>
</dbReference>
<dbReference type="InterPro" id="IPR031336">
    <property type="entry name" value="CDC73_C"/>
</dbReference>
<comment type="similarity">
    <text evidence="2">Belongs to the CDC73 family.</text>
</comment>